<dbReference type="GO" id="GO:0032259">
    <property type="term" value="P:methylation"/>
    <property type="evidence" value="ECO:0007669"/>
    <property type="project" value="UniProtKB-KW"/>
</dbReference>
<dbReference type="GO" id="GO:0004483">
    <property type="term" value="F:methyltransferase cap1 activity"/>
    <property type="evidence" value="ECO:0007669"/>
    <property type="project" value="UniProtKB-ARBA"/>
</dbReference>
<dbReference type="InterPro" id="IPR025807">
    <property type="entry name" value="Adrift-typ_MeTrfase"/>
</dbReference>
<feature type="active site" description="Proton acceptor" evidence="15">
    <location>
        <position position="327"/>
    </location>
</feature>
<evidence type="ECO:0000256" key="3">
    <source>
        <dbReference type="ARBA" id="ARBA00012770"/>
    </source>
</evidence>
<evidence type="ECO:0000256" key="13">
    <source>
        <dbReference type="ARBA" id="ARBA00078839"/>
    </source>
</evidence>
<keyword evidence="8 15" id="KW-0808">Transferase</keyword>
<dbReference type="GO" id="GO:0005737">
    <property type="term" value="C:cytoplasm"/>
    <property type="evidence" value="ECO:0007669"/>
    <property type="project" value="UniProtKB-SubCell"/>
</dbReference>
<dbReference type="InterPro" id="IPR050851">
    <property type="entry name" value="mRNA_Cap_2O-Ribose_MeTrfase"/>
</dbReference>
<reference evidence="19" key="1">
    <citation type="submission" date="2020-01" db="EMBL/GenBank/DDBJ databases">
        <title>Draft genome sequence of the Termite Coptotermes fromosanus.</title>
        <authorList>
            <person name="Itakura S."/>
            <person name="Yosikawa Y."/>
            <person name="Umezawa K."/>
        </authorList>
    </citation>
    <scope>NUCLEOTIDE SEQUENCE [LARGE SCALE GENOMIC DNA]</scope>
</reference>
<dbReference type="EC" id="2.1.1.296" evidence="3"/>
<feature type="region of interest" description="Disordered" evidence="16">
    <location>
        <begin position="1"/>
        <end position="50"/>
    </location>
</feature>
<dbReference type="OrthoDB" id="429597at2759"/>
<evidence type="ECO:0000256" key="8">
    <source>
        <dbReference type="ARBA" id="ARBA00022679"/>
    </source>
</evidence>
<dbReference type="PANTHER" id="PTHR16121">
    <property type="entry name" value="CAP-SPECIFIC MRNA (NUCLEOSIDE-2'-O-)-METHYLTRANSFERASE 1-RELATED"/>
    <property type="match status" value="1"/>
</dbReference>
<dbReference type="PROSITE" id="PS51614">
    <property type="entry name" value="SAM_MT_ADRIFT"/>
    <property type="match status" value="1"/>
</dbReference>
<dbReference type="Gene3D" id="3.40.50.12760">
    <property type="match status" value="2"/>
</dbReference>
<comment type="caution">
    <text evidence="18">The sequence shown here is derived from an EMBL/GenBank/DDBJ whole genome shotgun (WGS) entry which is preliminary data.</text>
</comment>
<name>A0A6L2PEL2_COPFO</name>
<evidence type="ECO:0000313" key="18">
    <source>
        <dbReference type="EMBL" id="GFG29900.1"/>
    </source>
</evidence>
<dbReference type="AlphaFoldDB" id="A0A6L2PEL2"/>
<feature type="binding site" evidence="15">
    <location>
        <position position="219"/>
    </location>
    <ligand>
        <name>S-adenosyl-L-methionine</name>
        <dbReference type="ChEBI" id="CHEBI:59789"/>
    </ligand>
</feature>
<evidence type="ECO:0000256" key="16">
    <source>
        <dbReference type="SAM" id="MobiDB-lite"/>
    </source>
</evidence>
<dbReference type="GO" id="GO:0005634">
    <property type="term" value="C:nucleus"/>
    <property type="evidence" value="ECO:0007669"/>
    <property type="project" value="UniProtKB-SubCell"/>
</dbReference>
<dbReference type="PANTHER" id="PTHR16121:SF2">
    <property type="entry name" value="CAP-SPECIFIC MRNA (NUCLEOSIDE-2'-O-)-METHYLTRANSFERASE 2"/>
    <property type="match status" value="1"/>
</dbReference>
<evidence type="ECO:0000256" key="15">
    <source>
        <dbReference type="PROSITE-ProRule" id="PRU00946"/>
    </source>
</evidence>
<dbReference type="EMBL" id="BLKM01000181">
    <property type="protein sequence ID" value="GFG29900.1"/>
    <property type="molecule type" value="Genomic_DNA"/>
</dbReference>
<dbReference type="InterPro" id="IPR029063">
    <property type="entry name" value="SAM-dependent_MTases_sf"/>
</dbReference>
<evidence type="ECO:0000256" key="9">
    <source>
        <dbReference type="ARBA" id="ARBA00022691"/>
    </source>
</evidence>
<keyword evidence="10" id="KW-0539">Nucleus</keyword>
<feature type="binding site" evidence="15">
    <location>
        <position position="287"/>
    </location>
    <ligand>
        <name>S-adenosyl-L-methionine</name>
        <dbReference type="ChEBI" id="CHEBI:59789"/>
    </ligand>
</feature>
<feature type="binding site" evidence="15">
    <location>
        <position position="200"/>
    </location>
    <ligand>
        <name>S-adenosyl-L-methionine</name>
        <dbReference type="ChEBI" id="CHEBI:59789"/>
    </ligand>
</feature>
<dbReference type="GO" id="GO:0120550">
    <property type="term" value="F:methyltransferase cap2 activity"/>
    <property type="evidence" value="ECO:0007669"/>
    <property type="project" value="UniProtKB-EC"/>
</dbReference>
<dbReference type="Pfam" id="PF01728">
    <property type="entry name" value="FtsJ"/>
    <property type="match status" value="1"/>
</dbReference>
<feature type="region of interest" description="Disordered" evidence="16">
    <location>
        <begin position="748"/>
        <end position="771"/>
    </location>
</feature>
<feature type="compositionally biased region" description="Basic and acidic residues" evidence="16">
    <location>
        <begin position="748"/>
        <end position="761"/>
    </location>
</feature>
<evidence type="ECO:0000256" key="11">
    <source>
        <dbReference type="ARBA" id="ARBA00049477"/>
    </source>
</evidence>
<dbReference type="FunCoup" id="A0A6L2PEL2">
    <property type="interactions" value="1950"/>
</dbReference>
<evidence type="ECO:0000256" key="5">
    <source>
        <dbReference type="ARBA" id="ARBA00022490"/>
    </source>
</evidence>
<feature type="domain" description="Adrift-type SAM-dependent 2'-O-MTase" evidence="17">
    <location>
        <begin position="161"/>
        <end position="374"/>
    </location>
</feature>
<dbReference type="FunFam" id="3.40.50.12760:FF:000002">
    <property type="entry name" value="Cap methyltransferase 2"/>
    <property type="match status" value="1"/>
</dbReference>
<evidence type="ECO:0000256" key="14">
    <source>
        <dbReference type="ARBA" id="ARBA00081266"/>
    </source>
</evidence>
<gene>
    <name evidence="18" type="ORF">Cfor_09920</name>
</gene>
<dbReference type="GO" id="GO:0006370">
    <property type="term" value="P:7-methylguanosine mRNA capping"/>
    <property type="evidence" value="ECO:0007669"/>
    <property type="project" value="TreeGrafter"/>
</dbReference>
<keyword evidence="5" id="KW-0963">Cytoplasm</keyword>
<sequence length="812" mass="93456">MLPPIRSCTEADAPGSWRNCSSGRIPSGSGPQLCKGHNSSSSDSTDSGYGDMPAAFCGRSTGRYEKMTRQDYEDFEKLVGKHFDKKFGFAPPLQDWRLPEPSEMFVAERWKDARLQTLKDELNSVKSKLDSYNLNDWHKHTRAMNKAGEIQWRLRKELEPEFLTQAWCKFYENARSFILVPPTVVNTGCLSSVHLCEAPGAFITSLNHFLKLHNPGIEWKWLATTLNPYYEGNPLSCMINDDRFILQTLSNWNFGLDYTGNLMDLNNMLHLVQEAAKIGDVLLVTADGSIDCQEDPGEQESLVASLHYCETVSALHILAQGGSFLLKMFTMYEHETVCLMFLLCCAFNRVHVFKPATSKEGNSEVYVVCLEYRGRDVIEPWLEVLRKHFGPELPDKAVFPQASIPQDFLDQLYKCASLFKDLQTDVIETNIQMYERGRIHSQDYKIKRLRYLIANHFMETYEIVKLPESDEVVGKSKLKKTMTLNMDPRAEEGSFADRRKKSTLKPLELLTVLNEELDSMRVVWPFGDEDVKHLEFPTCVKGFKIQIGQPVKTVHSSKFCLGRLLRIRNQVREIARRDFQFSPSTENDISCKNTVASERLDLESELSQQLRKAYPKNKLIILNYKEKLWTSMEGGNEEAERNAFWDIMDAIDNMWRDENLLLQGYPMLTQFNVGIVYMLCHLFDEVGFVKPVKQDFAVLFVGFRKWNPQMRKFLGEVDDTIEKLHNEGGNRTVLSLFPINMLCERYSSESKTGEETREEAHGMQNGDRYSDRPEDHDNIFYKCVTEVNHLCVKEQVSDIIINILKKHGYSNV</sequence>
<comment type="subcellular location">
    <subcellularLocation>
        <location evidence="2">Cytoplasm</location>
    </subcellularLocation>
    <subcellularLocation>
        <location evidence="1">Nucleus</location>
    </subcellularLocation>
</comment>
<evidence type="ECO:0000256" key="12">
    <source>
        <dbReference type="ARBA" id="ARBA00075600"/>
    </source>
</evidence>
<evidence type="ECO:0000256" key="2">
    <source>
        <dbReference type="ARBA" id="ARBA00004496"/>
    </source>
</evidence>
<evidence type="ECO:0000256" key="10">
    <source>
        <dbReference type="ARBA" id="ARBA00023242"/>
    </source>
</evidence>
<proteinExistence type="predicted"/>
<keyword evidence="9 15" id="KW-0949">S-adenosyl-L-methionine</keyword>
<evidence type="ECO:0000256" key="4">
    <source>
        <dbReference type="ARBA" id="ARBA00021134"/>
    </source>
</evidence>
<dbReference type="InParanoid" id="A0A6L2PEL2"/>
<evidence type="ECO:0000256" key="1">
    <source>
        <dbReference type="ARBA" id="ARBA00004123"/>
    </source>
</evidence>
<keyword evidence="7" id="KW-0507">mRNA processing</keyword>
<evidence type="ECO:0000256" key="7">
    <source>
        <dbReference type="ARBA" id="ARBA00022664"/>
    </source>
</evidence>
<comment type="catalytic activity">
    <reaction evidence="11">
        <text>a 5'-end (N(7)-methyl 5'-triphosphoguanosine)-(2'-O-methyl-ribonucleoside)-(ribonucleotide) in mRNA + S-adenosyl-L-methionine = a 5'-end (N(7)-methyl 5'-triphosphoguanosine)-(2'-O-methyl-ribonucleoside)-(2'-O-methyl-ribonucleotide) in mRNA + S-adenosyl-L-homocysteine + H(+)</text>
        <dbReference type="Rhea" id="RHEA:67024"/>
        <dbReference type="Rhea" id="RHEA-COMP:17169"/>
        <dbReference type="Rhea" id="RHEA-COMP:17170"/>
        <dbReference type="ChEBI" id="CHEBI:15378"/>
        <dbReference type="ChEBI" id="CHEBI:57856"/>
        <dbReference type="ChEBI" id="CHEBI:59789"/>
        <dbReference type="ChEBI" id="CHEBI:167612"/>
        <dbReference type="ChEBI" id="CHEBI:167614"/>
        <dbReference type="EC" id="2.1.1.296"/>
    </reaction>
</comment>
<evidence type="ECO:0000256" key="6">
    <source>
        <dbReference type="ARBA" id="ARBA00022603"/>
    </source>
</evidence>
<accession>A0A6L2PEL2</accession>
<evidence type="ECO:0000259" key="17">
    <source>
        <dbReference type="PROSITE" id="PS51614"/>
    </source>
</evidence>
<keyword evidence="6 15" id="KW-0489">Methyltransferase</keyword>
<evidence type="ECO:0000313" key="19">
    <source>
        <dbReference type="Proteomes" id="UP000502823"/>
    </source>
</evidence>
<organism evidence="18 19">
    <name type="scientific">Coptotermes formosanus</name>
    <name type="common">Formosan subterranean termite</name>
    <dbReference type="NCBI Taxonomy" id="36987"/>
    <lineage>
        <taxon>Eukaryota</taxon>
        <taxon>Metazoa</taxon>
        <taxon>Ecdysozoa</taxon>
        <taxon>Arthropoda</taxon>
        <taxon>Hexapoda</taxon>
        <taxon>Insecta</taxon>
        <taxon>Pterygota</taxon>
        <taxon>Neoptera</taxon>
        <taxon>Polyneoptera</taxon>
        <taxon>Dictyoptera</taxon>
        <taxon>Blattodea</taxon>
        <taxon>Blattoidea</taxon>
        <taxon>Termitoidae</taxon>
        <taxon>Rhinotermitidae</taxon>
        <taxon>Coptotermes</taxon>
    </lineage>
</organism>
<dbReference type="InterPro" id="IPR002877">
    <property type="entry name" value="RNA_MeTrfase_FtsJ_dom"/>
</dbReference>
<dbReference type="Proteomes" id="UP000502823">
    <property type="component" value="Unassembled WGS sequence"/>
</dbReference>
<dbReference type="SUPFAM" id="SSF53335">
    <property type="entry name" value="S-adenosyl-L-methionine-dependent methyltransferases"/>
    <property type="match status" value="1"/>
</dbReference>
<protein>
    <recommendedName>
        <fullName evidence="4">Cap-specific mRNA (nucleoside-2'-O-)-methyltransferase 2</fullName>
        <ecNumber evidence="3">2.1.1.296</ecNumber>
    </recommendedName>
    <alternativeName>
        <fullName evidence="14">Cap methyltransferase 2</fullName>
    </alternativeName>
    <alternativeName>
        <fullName evidence="12">Cap2 2'O-ribose methyltransferase 2</fullName>
    </alternativeName>
    <alternativeName>
        <fullName evidence="13">FtsJ methyltransferase domain-containing protein 1</fullName>
    </alternativeName>
</protein>
<keyword evidence="19" id="KW-1185">Reference proteome</keyword>